<evidence type="ECO:0000256" key="4">
    <source>
        <dbReference type="ARBA" id="ARBA00023088"/>
    </source>
</evidence>
<feature type="compositionally biased region" description="Basic and acidic residues" evidence="5">
    <location>
        <begin position="529"/>
        <end position="543"/>
    </location>
</feature>
<dbReference type="AlphaFoldDB" id="A0A1M6J0T1"/>
<dbReference type="PROSITE" id="PS50847">
    <property type="entry name" value="GRAM_POS_ANCHORING"/>
    <property type="match status" value="1"/>
</dbReference>
<feature type="compositionally biased region" description="Basic and acidic residues" evidence="5">
    <location>
        <begin position="481"/>
        <end position="498"/>
    </location>
</feature>
<feature type="region of interest" description="Disordered" evidence="5">
    <location>
        <begin position="481"/>
        <end position="543"/>
    </location>
</feature>
<evidence type="ECO:0000256" key="1">
    <source>
        <dbReference type="ARBA" id="ARBA00022512"/>
    </source>
</evidence>
<dbReference type="Gene3D" id="1.50.10.20">
    <property type="match status" value="1"/>
</dbReference>
<evidence type="ECO:0000256" key="3">
    <source>
        <dbReference type="ARBA" id="ARBA00022729"/>
    </source>
</evidence>
<dbReference type="EMBL" id="FQZB01000008">
    <property type="protein sequence ID" value="SHJ40328.1"/>
    <property type="molecule type" value="Genomic_DNA"/>
</dbReference>
<dbReference type="Proteomes" id="UP000184310">
    <property type="component" value="Unassembled WGS sequence"/>
</dbReference>
<feature type="domain" description="Gram-positive cocci surface proteins LPxTG" evidence="6">
    <location>
        <begin position="547"/>
        <end position="580"/>
    </location>
</feature>
<sequence>MKKIFKNKILSLLVLTIFTIVNLISLNSTIVMAQDIKVSQSDIQKELNSTLEYMKKNNKDEWSAIDLQKFGVKQDASEVKNWVKTHGSKDKFSGATSYEKSIMYLVSQGYNPYNFNGMNLVNELYNNLNLKTFYTFGDAFGVFAWDFANVKGEYKNNKNVLLQELIKSKIDDNTNGVTSAAWGWGSTDIDTTATVLLALTMSDNKTKEINDLIESAVTTLSKLQNDNGCYTNAWVGGDSSESISFTILSLTAAGVDPQGEKFSKNGENLVSALLKFKGENGTFKHLKKDTEDNYMATEEAFRALIALNEFYKGNKAPYNFYKTDINALKLPVYKEETKNLEDIIIKGEEATIPLNDKDLDQKVIMETNNGKASFILRDLGLTVLDNNKDLKVKFNSKDIDKNNSTFSFLASLIQSNDEQALISFDEPVKIQVKNNLNPNAEKYMLNEKLSDGTYNELKEISPQDDGDFLVDVFEPREYKIEAIGDKSQDTKDENKTPQDNKNTNSNDKNQNNNKPLDDNKTSQSYVKSTSKETSKEALEKSNAELKLPQTGSVVNPDSTIALGSLFLLAGCIMLIRKSAK</sequence>
<keyword evidence="8" id="KW-1185">Reference proteome</keyword>
<dbReference type="InterPro" id="IPR008930">
    <property type="entry name" value="Terpenoid_cyclase/PrenylTrfase"/>
</dbReference>
<feature type="compositionally biased region" description="Low complexity" evidence="5">
    <location>
        <begin position="499"/>
        <end position="514"/>
    </location>
</feature>
<organism evidence="7 8">
    <name type="scientific">Clostridium cavendishii DSM 21758</name>
    <dbReference type="NCBI Taxonomy" id="1121302"/>
    <lineage>
        <taxon>Bacteria</taxon>
        <taxon>Bacillati</taxon>
        <taxon>Bacillota</taxon>
        <taxon>Clostridia</taxon>
        <taxon>Eubacteriales</taxon>
        <taxon>Clostridiaceae</taxon>
        <taxon>Clostridium</taxon>
    </lineage>
</organism>
<proteinExistence type="predicted"/>
<evidence type="ECO:0000256" key="2">
    <source>
        <dbReference type="ARBA" id="ARBA00022525"/>
    </source>
</evidence>
<protein>
    <recommendedName>
        <fullName evidence="6">Gram-positive cocci surface proteins LPxTG domain-containing protein</fullName>
    </recommendedName>
</protein>
<keyword evidence="2" id="KW-0964">Secreted</keyword>
<evidence type="ECO:0000313" key="7">
    <source>
        <dbReference type="EMBL" id="SHJ40328.1"/>
    </source>
</evidence>
<dbReference type="SUPFAM" id="SSF48239">
    <property type="entry name" value="Terpenoid cyclases/Protein prenyltransferases"/>
    <property type="match status" value="1"/>
</dbReference>
<gene>
    <name evidence="7" type="ORF">SAMN02745163_01879</name>
</gene>
<evidence type="ECO:0000256" key="5">
    <source>
        <dbReference type="SAM" id="MobiDB-lite"/>
    </source>
</evidence>
<dbReference type="InterPro" id="IPR019931">
    <property type="entry name" value="LPXTG_anchor"/>
</dbReference>
<dbReference type="STRING" id="1121302.SAMN02745163_01879"/>
<reference evidence="7 8" key="1">
    <citation type="submission" date="2016-11" db="EMBL/GenBank/DDBJ databases">
        <authorList>
            <person name="Jaros S."/>
            <person name="Januszkiewicz K."/>
            <person name="Wedrychowicz H."/>
        </authorList>
    </citation>
    <scope>NUCLEOTIDE SEQUENCE [LARGE SCALE GENOMIC DNA]</scope>
    <source>
        <strain evidence="7 8">DSM 21758</strain>
    </source>
</reference>
<keyword evidence="1" id="KW-0134">Cell wall</keyword>
<keyword evidence="3" id="KW-0732">Signal</keyword>
<evidence type="ECO:0000313" key="8">
    <source>
        <dbReference type="Proteomes" id="UP000184310"/>
    </source>
</evidence>
<keyword evidence="4" id="KW-0572">Peptidoglycan-anchor</keyword>
<name>A0A1M6J0T1_9CLOT</name>
<dbReference type="RefSeq" id="WP_072986417.1">
    <property type="nucleotide sequence ID" value="NZ_FQZB01000008.1"/>
</dbReference>
<dbReference type="OrthoDB" id="1880081at2"/>
<accession>A0A1M6J0T1</accession>
<evidence type="ECO:0000259" key="6">
    <source>
        <dbReference type="PROSITE" id="PS50847"/>
    </source>
</evidence>